<keyword evidence="1" id="KW-1133">Transmembrane helix</keyword>
<dbReference type="EMBL" id="MN739522">
    <property type="protein sequence ID" value="QHT10601.1"/>
    <property type="molecule type" value="Genomic_DNA"/>
</dbReference>
<keyword evidence="1" id="KW-0472">Membrane</keyword>
<feature type="transmembrane region" description="Helical" evidence="1">
    <location>
        <begin position="6"/>
        <end position="22"/>
    </location>
</feature>
<dbReference type="AlphaFoldDB" id="A0A6C0D205"/>
<name>A0A6C0D205_9ZZZZ</name>
<keyword evidence="1" id="KW-0812">Transmembrane</keyword>
<evidence type="ECO:0000313" key="2">
    <source>
        <dbReference type="EMBL" id="QHT10601.1"/>
    </source>
</evidence>
<accession>A0A6C0D205</accession>
<reference evidence="2" key="1">
    <citation type="journal article" date="2020" name="Nature">
        <title>Giant virus diversity and host interactions through global metagenomics.</title>
        <authorList>
            <person name="Schulz F."/>
            <person name="Roux S."/>
            <person name="Paez-Espino D."/>
            <person name="Jungbluth S."/>
            <person name="Walsh D.A."/>
            <person name="Denef V.J."/>
            <person name="McMahon K.D."/>
            <person name="Konstantinidis K.T."/>
            <person name="Eloe-Fadrosh E.A."/>
            <person name="Kyrpides N.C."/>
            <person name="Woyke T."/>
        </authorList>
    </citation>
    <scope>NUCLEOTIDE SEQUENCE</scope>
    <source>
        <strain evidence="2">GVMAG-M-3300023174-107</strain>
    </source>
</reference>
<protein>
    <submittedName>
        <fullName evidence="2">Uncharacterized protein</fullName>
    </submittedName>
</protein>
<sequence>MELYIIILLIIFVIMVLTLKPIQSNMILKPNRQTSQVQCYKDDQDNLVMLPNLAPASLTMH</sequence>
<organism evidence="2">
    <name type="scientific">viral metagenome</name>
    <dbReference type="NCBI Taxonomy" id="1070528"/>
    <lineage>
        <taxon>unclassified sequences</taxon>
        <taxon>metagenomes</taxon>
        <taxon>organismal metagenomes</taxon>
    </lineage>
</organism>
<proteinExistence type="predicted"/>
<evidence type="ECO:0000256" key="1">
    <source>
        <dbReference type="SAM" id="Phobius"/>
    </source>
</evidence>